<dbReference type="InterPro" id="IPR050763">
    <property type="entry name" value="ABC_transporter_ATP-binding"/>
</dbReference>
<dbReference type="InterPro" id="IPR003439">
    <property type="entry name" value="ABC_transporter-like_ATP-bd"/>
</dbReference>
<gene>
    <name evidence="5" type="ORF">O0235_07010</name>
</gene>
<dbReference type="Proteomes" id="UP001212803">
    <property type="component" value="Chromosome"/>
</dbReference>
<dbReference type="Pfam" id="PF00005">
    <property type="entry name" value="ABC_tran"/>
    <property type="match status" value="1"/>
</dbReference>
<dbReference type="CDD" id="cd03230">
    <property type="entry name" value="ABC_DR_subfamily_A"/>
    <property type="match status" value="1"/>
</dbReference>
<evidence type="ECO:0000256" key="2">
    <source>
        <dbReference type="ARBA" id="ARBA00022741"/>
    </source>
</evidence>
<dbReference type="PROSITE" id="PS50893">
    <property type="entry name" value="ABC_TRANSPORTER_2"/>
    <property type="match status" value="1"/>
</dbReference>
<evidence type="ECO:0000313" key="5">
    <source>
        <dbReference type="EMBL" id="WBL37315.1"/>
    </source>
</evidence>
<keyword evidence="3 5" id="KW-0067">ATP-binding</keyword>
<dbReference type="InterPro" id="IPR027417">
    <property type="entry name" value="P-loop_NTPase"/>
</dbReference>
<dbReference type="PANTHER" id="PTHR42711">
    <property type="entry name" value="ABC TRANSPORTER ATP-BINDING PROTEIN"/>
    <property type="match status" value="1"/>
</dbReference>
<name>A0ABY7MB92_9CHLR</name>
<organism evidence="5 6">
    <name type="scientific">Tepidiforma flava</name>
    <dbReference type="NCBI Taxonomy" id="3004094"/>
    <lineage>
        <taxon>Bacteria</taxon>
        <taxon>Bacillati</taxon>
        <taxon>Chloroflexota</taxon>
        <taxon>Tepidiformia</taxon>
        <taxon>Tepidiformales</taxon>
        <taxon>Tepidiformaceae</taxon>
        <taxon>Tepidiforma</taxon>
    </lineage>
</organism>
<dbReference type="PROSITE" id="PS00211">
    <property type="entry name" value="ABC_TRANSPORTER_1"/>
    <property type="match status" value="1"/>
</dbReference>
<dbReference type="InterPro" id="IPR017871">
    <property type="entry name" value="ABC_transporter-like_CS"/>
</dbReference>
<keyword evidence="2" id="KW-0547">Nucleotide-binding</keyword>
<dbReference type="SUPFAM" id="SSF52540">
    <property type="entry name" value="P-loop containing nucleoside triphosphate hydrolases"/>
    <property type="match status" value="1"/>
</dbReference>
<protein>
    <submittedName>
        <fullName evidence="5">ABC transporter ATP-binding protein</fullName>
    </submittedName>
</protein>
<evidence type="ECO:0000256" key="3">
    <source>
        <dbReference type="ARBA" id="ARBA00022840"/>
    </source>
</evidence>
<dbReference type="PANTHER" id="PTHR42711:SF17">
    <property type="entry name" value="ABC TRANSPORTER ATP-BINDING PROTEIN"/>
    <property type="match status" value="1"/>
</dbReference>
<feature type="domain" description="ABC transporter" evidence="4">
    <location>
        <begin position="7"/>
        <end position="232"/>
    </location>
</feature>
<dbReference type="GO" id="GO:0005524">
    <property type="term" value="F:ATP binding"/>
    <property type="evidence" value="ECO:0007669"/>
    <property type="project" value="UniProtKB-KW"/>
</dbReference>
<evidence type="ECO:0000256" key="1">
    <source>
        <dbReference type="ARBA" id="ARBA00022448"/>
    </source>
</evidence>
<dbReference type="InterPro" id="IPR003593">
    <property type="entry name" value="AAA+_ATPase"/>
</dbReference>
<dbReference type="SMART" id="SM00382">
    <property type="entry name" value="AAA"/>
    <property type="match status" value="1"/>
</dbReference>
<evidence type="ECO:0000259" key="4">
    <source>
        <dbReference type="PROSITE" id="PS50893"/>
    </source>
</evidence>
<keyword evidence="6" id="KW-1185">Reference proteome</keyword>
<keyword evidence="1" id="KW-0813">Transport</keyword>
<dbReference type="Gene3D" id="3.40.50.300">
    <property type="entry name" value="P-loop containing nucleotide triphosphate hydrolases"/>
    <property type="match status" value="1"/>
</dbReference>
<accession>A0ABY7MB92</accession>
<reference evidence="5 6" key="1">
    <citation type="journal article" date="2023" name="ISME J.">
        <title>Thermophilic Dehalococcoidia with unusual traits shed light on an unexpected past.</title>
        <authorList>
            <person name="Palmer M."/>
            <person name="Covington J.K."/>
            <person name="Zhou E.M."/>
            <person name="Thomas S.C."/>
            <person name="Habib N."/>
            <person name="Seymour C.O."/>
            <person name="Lai D."/>
            <person name="Johnston J."/>
            <person name="Hashimi A."/>
            <person name="Jiao J.Y."/>
            <person name="Muok A.R."/>
            <person name="Liu L."/>
            <person name="Xian W.D."/>
            <person name="Zhi X.Y."/>
            <person name="Li M.M."/>
            <person name="Silva L.P."/>
            <person name="Bowen B.P."/>
            <person name="Louie K."/>
            <person name="Briegel A."/>
            <person name="Pett-Ridge J."/>
            <person name="Weber P.K."/>
            <person name="Tocheva E.I."/>
            <person name="Woyke T."/>
            <person name="Northen T.R."/>
            <person name="Mayali X."/>
            <person name="Li W.J."/>
            <person name="Hedlund B.P."/>
        </authorList>
    </citation>
    <scope>NUCLEOTIDE SEQUENCE [LARGE SCALE GENOMIC DNA]</scope>
    <source>
        <strain evidence="5 6">YIM 72310</strain>
    </source>
</reference>
<dbReference type="RefSeq" id="WP_270057828.1">
    <property type="nucleotide sequence ID" value="NZ_CP115149.1"/>
</dbReference>
<proteinExistence type="predicted"/>
<dbReference type="EMBL" id="CP115149">
    <property type="protein sequence ID" value="WBL37315.1"/>
    <property type="molecule type" value="Genomic_DNA"/>
</dbReference>
<evidence type="ECO:0000313" key="6">
    <source>
        <dbReference type="Proteomes" id="UP001212803"/>
    </source>
</evidence>
<sequence>MAAPPAIAARGLVKRYGAVEALAGVDLEVAAGEVFALLGPNGAGKTTLVEILEGFRRPGAGEARVLGEDPARAGPAWRARIGVVFQSAGFFDVLTVREVVAHFASFYPAPLDPARVIAMVGLDGQERRRLKHLSGGQKRRVDLALGIVGDPELIFLDEPTTGLDPEGRRQLWAVIRQFAALGKTVLLTTHYLEEAEALADRVAIIIRGRFAAQGAPAAIGGREEGRATVTFHPAGRLAEAPLPPLPGLERLPDGRVALATAAPTRAVAELARWAEALGEPELPGLEIRRPTLEDVYLRLVRAHDAEADAAAALPAGGSA</sequence>